<dbReference type="Gene3D" id="1.25.40.80">
    <property type="match status" value="1"/>
</dbReference>
<dbReference type="EMBL" id="VJEZ01000006">
    <property type="protein sequence ID" value="MWZ40070.1"/>
    <property type="molecule type" value="Genomic_DNA"/>
</dbReference>
<sequence>MQIVWFKRDLRVTDNLALSLAAEKGDILPLYIIEPELWQQPDMSHRQYLFLSECLEELNTELTRLGQPLILMIGDAVEVFEQLIQQYPINSVWSHQETWNNWTYQRDIKLEKFFKQNNIVWHQPYQNGVVRHLADRDKWALVWHKRVSEKIVEAPNKLKFICENQTKIPTAESIGLEYDNCYKRQKGGRVRALRILDSFLYQRGCGYTKEMSSPVTAFKSCSRLSPYIAFGAISIREVYQLANQRKKEIKVSSIKNKTKWLSAMRSFLSRLRWHCHFMQKLEDQPSIEYENLHSAYDQLRTEPLNQQCFEAWKTGNTGYPMIDACMRALIATGWLNFRMRAMLMSFASYHLWLDWRVTSLYLARLFTDYEPGIHYSQVQMQSGTTGINSIRIYNPIKQSIDQDPNGEFTRRWLPELENVSNENIHTPWLEKHNAIDYPDPIIDEKQARKFAADNIYKIRKSSKNSQETKNIVKKHASRKTSRKIKSKQHKVESIQGELF</sequence>
<keyword evidence="3 6" id="KW-0285">Flavoprotein</keyword>
<dbReference type="PANTHER" id="PTHR11455:SF9">
    <property type="entry name" value="CRYPTOCHROME CIRCADIAN CLOCK 5 ISOFORM X1"/>
    <property type="match status" value="1"/>
</dbReference>
<feature type="domain" description="Photolyase/cryptochrome alpha/beta" evidence="9">
    <location>
        <begin position="1"/>
        <end position="129"/>
    </location>
</feature>
<dbReference type="PROSITE" id="PS51645">
    <property type="entry name" value="PHR_CRY_ALPHA_BETA"/>
    <property type="match status" value="1"/>
</dbReference>
<dbReference type="GO" id="GO:0006139">
    <property type="term" value="P:nucleobase-containing compound metabolic process"/>
    <property type="evidence" value="ECO:0007669"/>
    <property type="project" value="UniProtKB-ARBA"/>
</dbReference>
<gene>
    <name evidence="10" type="ORF">FNC33_05850</name>
</gene>
<evidence type="ECO:0000256" key="1">
    <source>
        <dbReference type="ARBA" id="ARBA00001932"/>
    </source>
</evidence>
<dbReference type="SUPFAM" id="SSF48173">
    <property type="entry name" value="Cryptochrome/photolyase FAD-binding domain"/>
    <property type="match status" value="1"/>
</dbReference>
<evidence type="ECO:0000313" key="10">
    <source>
        <dbReference type="EMBL" id="MWZ40070.1"/>
    </source>
</evidence>
<dbReference type="InterPro" id="IPR018394">
    <property type="entry name" value="DNA_photolyase_1_CS_C"/>
</dbReference>
<dbReference type="PROSITE" id="PS00394">
    <property type="entry name" value="DNA_PHOTOLYASES_1_1"/>
    <property type="match status" value="1"/>
</dbReference>
<comment type="cofactor">
    <cofactor evidence="6">
        <name>FAD</name>
        <dbReference type="ChEBI" id="CHEBI:57692"/>
    </cofactor>
    <text evidence="6">Binds 1 FAD per subunit.</text>
</comment>
<evidence type="ECO:0000256" key="4">
    <source>
        <dbReference type="ARBA" id="ARBA00022827"/>
    </source>
</evidence>
<dbReference type="Gene3D" id="3.40.50.620">
    <property type="entry name" value="HUPs"/>
    <property type="match status" value="1"/>
</dbReference>
<keyword evidence="4 6" id="KW-0274">FAD</keyword>
<comment type="caution">
    <text evidence="10">The sequence shown here is derived from an EMBL/GenBank/DDBJ whole genome shotgun (WGS) entry which is preliminary data.</text>
</comment>
<dbReference type="InterPro" id="IPR005101">
    <property type="entry name" value="Cryptochr/Photolyase_FAD-bd"/>
</dbReference>
<evidence type="ECO:0000256" key="5">
    <source>
        <dbReference type="ARBA" id="ARBA00022991"/>
    </source>
</evidence>
<proteinExistence type="inferred from homology"/>
<feature type="binding site" evidence="6">
    <location>
        <position position="267"/>
    </location>
    <ligand>
        <name>FAD</name>
        <dbReference type="ChEBI" id="CHEBI:57692"/>
    </ligand>
</feature>
<dbReference type="AlphaFoldDB" id="A0A6I4RYD9"/>
<evidence type="ECO:0000259" key="9">
    <source>
        <dbReference type="PROSITE" id="PS51645"/>
    </source>
</evidence>
<dbReference type="InterPro" id="IPR002081">
    <property type="entry name" value="Cryptochrome/DNA_photolyase_1"/>
</dbReference>
<keyword evidence="10" id="KW-0456">Lyase</keyword>
<dbReference type="Gene3D" id="1.10.579.10">
    <property type="entry name" value="DNA Cyclobutane Dipyrimidine Photolyase, subunit A, domain 3"/>
    <property type="match status" value="1"/>
</dbReference>
<comment type="similarity">
    <text evidence="2">Belongs to the DNA photolyase class-1 family.</text>
</comment>
<dbReference type="PANTHER" id="PTHR11455">
    <property type="entry name" value="CRYPTOCHROME"/>
    <property type="match status" value="1"/>
</dbReference>
<evidence type="ECO:0000256" key="7">
    <source>
        <dbReference type="RuleBase" id="RU004182"/>
    </source>
</evidence>
<dbReference type="Proteomes" id="UP000469081">
    <property type="component" value="Unassembled WGS sequence"/>
</dbReference>
<keyword evidence="5 7" id="KW-0157">Chromophore</keyword>
<dbReference type="RefSeq" id="WP_003038381.1">
    <property type="nucleotide sequence ID" value="NZ_VJEZ01000006.1"/>
</dbReference>
<feature type="binding site" evidence="6">
    <location>
        <position position="207"/>
    </location>
    <ligand>
        <name>FAD</name>
        <dbReference type="ChEBI" id="CHEBI:57692"/>
    </ligand>
</feature>
<dbReference type="Pfam" id="PF03441">
    <property type="entry name" value="FAD_binding_7"/>
    <property type="match status" value="1"/>
</dbReference>
<dbReference type="Pfam" id="PF00875">
    <property type="entry name" value="DNA_photolyase"/>
    <property type="match status" value="1"/>
</dbReference>
<evidence type="ECO:0000256" key="2">
    <source>
        <dbReference type="ARBA" id="ARBA00005862"/>
    </source>
</evidence>
<dbReference type="InterPro" id="IPR036155">
    <property type="entry name" value="Crypto/Photolyase_N_sf"/>
</dbReference>
<dbReference type="GO" id="GO:0009416">
    <property type="term" value="P:response to light stimulus"/>
    <property type="evidence" value="ECO:0007669"/>
    <property type="project" value="TreeGrafter"/>
</dbReference>
<dbReference type="InterPro" id="IPR006050">
    <property type="entry name" value="DNA_photolyase_N"/>
</dbReference>
<dbReference type="GO" id="GO:0006950">
    <property type="term" value="P:response to stress"/>
    <property type="evidence" value="ECO:0007669"/>
    <property type="project" value="UniProtKB-ARBA"/>
</dbReference>
<organism evidence="10 11">
    <name type="scientific">Francisella tularensis</name>
    <dbReference type="NCBI Taxonomy" id="263"/>
    <lineage>
        <taxon>Bacteria</taxon>
        <taxon>Pseudomonadati</taxon>
        <taxon>Pseudomonadota</taxon>
        <taxon>Gammaproteobacteria</taxon>
        <taxon>Thiotrichales</taxon>
        <taxon>Francisellaceae</taxon>
        <taxon>Francisella</taxon>
    </lineage>
</organism>
<dbReference type="GO" id="GO:0003677">
    <property type="term" value="F:DNA binding"/>
    <property type="evidence" value="ECO:0007669"/>
    <property type="project" value="TreeGrafter"/>
</dbReference>
<accession>A0A6I4RYD9</accession>
<dbReference type="InterPro" id="IPR036134">
    <property type="entry name" value="Crypto/Photolyase_FAD-like_sf"/>
</dbReference>
<reference evidence="10 11" key="1">
    <citation type="submission" date="2019-06" db="EMBL/GenBank/DDBJ databases">
        <title>Phylogeography and genetic diversity of Francisella tularensis subsp. holarctica in France (1947-2018).</title>
        <authorList>
            <person name="Kevin M."/>
            <person name="Madani N."/>
            <person name="Maurin M."/>
        </authorList>
    </citation>
    <scope>NUCLEOTIDE SEQUENCE [LARGE SCALE GENOMIC DNA]</scope>
    <source>
        <strain evidence="10 11">ATCC 15482</strain>
    </source>
</reference>
<comment type="cofactor">
    <cofactor evidence="1">
        <name>(6R)-5,10-methylene-5,6,7,8-tetrahydrofolate</name>
        <dbReference type="ChEBI" id="CHEBI:15636"/>
    </cofactor>
</comment>
<dbReference type="SMR" id="A0A6I4RYD9"/>
<evidence type="ECO:0000256" key="8">
    <source>
        <dbReference type="SAM" id="MobiDB-lite"/>
    </source>
</evidence>
<dbReference type="GO" id="GO:0071949">
    <property type="term" value="F:FAD binding"/>
    <property type="evidence" value="ECO:0007669"/>
    <property type="project" value="TreeGrafter"/>
</dbReference>
<dbReference type="InterPro" id="IPR014729">
    <property type="entry name" value="Rossmann-like_a/b/a_fold"/>
</dbReference>
<dbReference type="PRINTS" id="PR00147">
    <property type="entry name" value="DNAPHOTLYASE"/>
</dbReference>
<evidence type="ECO:0000256" key="3">
    <source>
        <dbReference type="ARBA" id="ARBA00022630"/>
    </source>
</evidence>
<feature type="region of interest" description="Disordered" evidence="8">
    <location>
        <begin position="462"/>
        <end position="499"/>
    </location>
</feature>
<feature type="compositionally biased region" description="Basic residues" evidence="8">
    <location>
        <begin position="471"/>
        <end position="488"/>
    </location>
</feature>
<evidence type="ECO:0000313" key="11">
    <source>
        <dbReference type="Proteomes" id="UP000469081"/>
    </source>
</evidence>
<name>A0A6I4RYD9_FRATU</name>
<comment type="similarity">
    <text evidence="7">Belongs to the DNA photolyase family.</text>
</comment>
<dbReference type="GO" id="GO:0003904">
    <property type="term" value="F:deoxyribodipyrimidine photo-lyase activity"/>
    <property type="evidence" value="ECO:0007669"/>
    <property type="project" value="TreeGrafter"/>
</dbReference>
<dbReference type="SUPFAM" id="SSF52425">
    <property type="entry name" value="Cryptochrome/photolyase, N-terminal domain"/>
    <property type="match status" value="1"/>
</dbReference>
<protein>
    <submittedName>
        <fullName evidence="10">Deoxyribodipyrimidine photo-lyase</fullName>
    </submittedName>
</protein>
<evidence type="ECO:0000256" key="6">
    <source>
        <dbReference type="PIRSR" id="PIRSR602081-1"/>
    </source>
</evidence>